<protein>
    <submittedName>
        <fullName evidence="2">DUF3078 domain-containing protein</fullName>
    </submittedName>
</protein>
<dbReference type="RefSeq" id="WP_152123766.1">
    <property type="nucleotide sequence ID" value="NZ_WELI01000002.1"/>
</dbReference>
<evidence type="ECO:0000313" key="2">
    <source>
        <dbReference type="EMBL" id="KAB7732198.1"/>
    </source>
</evidence>
<keyword evidence="1" id="KW-0732">Signal</keyword>
<proteinExistence type="predicted"/>
<evidence type="ECO:0000313" key="3">
    <source>
        <dbReference type="Proteomes" id="UP000488299"/>
    </source>
</evidence>
<evidence type="ECO:0000256" key="1">
    <source>
        <dbReference type="SAM" id="SignalP"/>
    </source>
</evidence>
<dbReference type="Proteomes" id="UP000488299">
    <property type="component" value="Unassembled WGS sequence"/>
</dbReference>
<sequence length="318" mass="35258">MKKSILAGLALLALGTAQAQETPVVTQNFGDTLKVKKDTTYWQRSFSGGANFNQASFSNWTGGGINSVALGLVISTRALYEKGRTSWDNTGDFQLGYVNQRGLSRKAADQLFLNSVLGHKIAPKWDMFASGTFNTFFAPGYQYDKLPANRTRQQISGFFAPAQLTFAWGVAYRPNDWFSLRLSPFAPRFTFVADDAVRVRAGADGIVRPDPTATAFGVEAGKSVRTEWLALQLQAALNKNITDNININARYQTYANYQTLDAIDHRLDLTVAAKINKYLSTTLGVIALFDKDFSENWQLQQTLAIGLSYNVTTFRKKK</sequence>
<keyword evidence="3" id="KW-1185">Reference proteome</keyword>
<accession>A0A7J5U3I6</accession>
<dbReference type="InterPro" id="IPR021428">
    <property type="entry name" value="DUF3078"/>
</dbReference>
<dbReference type="EMBL" id="WELI01000002">
    <property type="protein sequence ID" value="KAB7732198.1"/>
    <property type="molecule type" value="Genomic_DNA"/>
</dbReference>
<gene>
    <name evidence="2" type="ORF">F5984_08315</name>
</gene>
<dbReference type="Pfam" id="PF11276">
    <property type="entry name" value="DUF3078"/>
    <property type="match status" value="1"/>
</dbReference>
<feature type="chain" id="PRO_5029844959" evidence="1">
    <location>
        <begin position="20"/>
        <end position="318"/>
    </location>
</feature>
<feature type="signal peptide" evidence="1">
    <location>
        <begin position="1"/>
        <end position="19"/>
    </location>
</feature>
<comment type="caution">
    <text evidence="2">The sequence shown here is derived from an EMBL/GenBank/DDBJ whole genome shotgun (WGS) entry which is preliminary data.</text>
</comment>
<organism evidence="2 3">
    <name type="scientific">Rudanella paleaurantiibacter</name>
    <dbReference type="NCBI Taxonomy" id="2614655"/>
    <lineage>
        <taxon>Bacteria</taxon>
        <taxon>Pseudomonadati</taxon>
        <taxon>Bacteroidota</taxon>
        <taxon>Cytophagia</taxon>
        <taxon>Cytophagales</taxon>
        <taxon>Cytophagaceae</taxon>
        <taxon>Rudanella</taxon>
    </lineage>
</organism>
<name>A0A7J5U3I6_9BACT</name>
<reference evidence="2 3" key="1">
    <citation type="submission" date="2019-10" db="EMBL/GenBank/DDBJ databases">
        <title>Rudanella paleaurantiibacter sp. nov., isolated from sludge.</title>
        <authorList>
            <person name="Xu S.Q."/>
        </authorList>
    </citation>
    <scope>NUCLEOTIDE SEQUENCE [LARGE SCALE GENOMIC DNA]</scope>
    <source>
        <strain evidence="2 3">HX-22-17</strain>
    </source>
</reference>
<dbReference type="AlphaFoldDB" id="A0A7J5U3I6"/>